<protein>
    <submittedName>
        <fullName evidence="1">Uncharacterized protein</fullName>
    </submittedName>
</protein>
<evidence type="ECO:0000313" key="1">
    <source>
        <dbReference type="EMBL" id="JAD66684.1"/>
    </source>
</evidence>
<accession>A0A0A9BRS4</accession>
<name>A0A0A9BRS4_ARUDO</name>
<dbReference type="EMBL" id="GBRH01231211">
    <property type="protein sequence ID" value="JAD66684.1"/>
    <property type="molecule type" value="Transcribed_RNA"/>
</dbReference>
<proteinExistence type="predicted"/>
<reference evidence="1" key="1">
    <citation type="submission" date="2014-09" db="EMBL/GenBank/DDBJ databases">
        <authorList>
            <person name="Magalhaes I.L.F."/>
            <person name="Oliveira U."/>
            <person name="Santos F.R."/>
            <person name="Vidigal T.H.D.A."/>
            <person name="Brescovit A.D."/>
            <person name="Santos A.J."/>
        </authorList>
    </citation>
    <scope>NUCLEOTIDE SEQUENCE</scope>
    <source>
        <tissue evidence="1">Shoot tissue taken approximately 20 cm above the soil surface</tissue>
    </source>
</reference>
<dbReference type="AlphaFoldDB" id="A0A0A9BRS4"/>
<organism evidence="1">
    <name type="scientific">Arundo donax</name>
    <name type="common">Giant reed</name>
    <name type="synonym">Donax arundinaceus</name>
    <dbReference type="NCBI Taxonomy" id="35708"/>
    <lineage>
        <taxon>Eukaryota</taxon>
        <taxon>Viridiplantae</taxon>
        <taxon>Streptophyta</taxon>
        <taxon>Embryophyta</taxon>
        <taxon>Tracheophyta</taxon>
        <taxon>Spermatophyta</taxon>
        <taxon>Magnoliopsida</taxon>
        <taxon>Liliopsida</taxon>
        <taxon>Poales</taxon>
        <taxon>Poaceae</taxon>
        <taxon>PACMAD clade</taxon>
        <taxon>Arundinoideae</taxon>
        <taxon>Arundineae</taxon>
        <taxon>Arundo</taxon>
    </lineage>
</organism>
<reference evidence="1" key="2">
    <citation type="journal article" date="2015" name="Data Brief">
        <title>Shoot transcriptome of the giant reed, Arundo donax.</title>
        <authorList>
            <person name="Barrero R.A."/>
            <person name="Guerrero F.D."/>
            <person name="Moolhuijzen P."/>
            <person name="Goolsby J.A."/>
            <person name="Tidwell J."/>
            <person name="Bellgard S.E."/>
            <person name="Bellgard M.I."/>
        </authorList>
    </citation>
    <scope>NUCLEOTIDE SEQUENCE</scope>
    <source>
        <tissue evidence="1">Shoot tissue taken approximately 20 cm above the soil surface</tissue>
    </source>
</reference>
<sequence length="28" mass="3406">MCTDPVLTRISQQFYNFRLQLDSHQYSN</sequence>